<dbReference type="VEuPathDB" id="VectorBase:ASTE008229"/>
<dbReference type="GO" id="GO:0004190">
    <property type="term" value="F:aspartic-type endopeptidase activity"/>
    <property type="evidence" value="ECO:0007669"/>
    <property type="project" value="InterPro"/>
</dbReference>
<reference evidence="3" key="1">
    <citation type="journal article" date="2014" name="Genome Biol.">
        <title>Genome analysis of a major urban malaria vector mosquito, Anopheles stephensi.</title>
        <authorList>
            <person name="Jiang X."/>
            <person name="Peery A."/>
            <person name="Hall A.B."/>
            <person name="Sharma A."/>
            <person name="Chen X.G."/>
            <person name="Waterhouse R.M."/>
            <person name="Komissarov A."/>
            <person name="Riehle M.M."/>
            <person name="Shouche Y."/>
            <person name="Sharakhova M.V."/>
            <person name="Lawson D."/>
            <person name="Pakpour N."/>
            <person name="Arensburger P."/>
            <person name="Davidson V.L."/>
            <person name="Eiglmeier K."/>
            <person name="Emrich S."/>
            <person name="George P."/>
            <person name="Kennedy R.C."/>
            <person name="Mane S.P."/>
            <person name="Maslen G."/>
            <person name="Oringanje C."/>
            <person name="Qi Y."/>
            <person name="Settlage R."/>
            <person name="Tojo M."/>
            <person name="Tubio J.M."/>
            <person name="Unger M.F."/>
            <person name="Wang B."/>
            <person name="Vernick K.D."/>
            <person name="Ribeiro J.M."/>
            <person name="James A.A."/>
            <person name="Michel K."/>
            <person name="Riehle M.A."/>
            <person name="Luckhart S."/>
            <person name="Sharakhov I.V."/>
            <person name="Tu Z."/>
        </authorList>
    </citation>
    <scope>NUCLEOTIDE SEQUENCE [LARGE SCALE GENOMIC DNA]</scope>
    <source>
        <strain evidence="3">Indian</strain>
    </source>
</reference>
<dbReference type="VEuPathDB" id="VectorBase:ASTE006794"/>
<dbReference type="InterPro" id="IPR043502">
    <property type="entry name" value="DNA/RNA_pol_sf"/>
</dbReference>
<evidence type="ECO:0000313" key="2">
    <source>
        <dbReference type="EnsemblMetazoa" id="ASTEI11170-PA"/>
    </source>
</evidence>
<accession>A0A182YRT4</accession>
<dbReference type="Pfam" id="PF03564">
    <property type="entry name" value="DUF1759"/>
    <property type="match status" value="1"/>
</dbReference>
<dbReference type="GO" id="GO:0006508">
    <property type="term" value="P:proteolysis"/>
    <property type="evidence" value="ECO:0007669"/>
    <property type="project" value="InterPro"/>
</dbReference>
<dbReference type="VEuPathDB" id="VectorBase:ASTEI20_043148"/>
<dbReference type="VEuPathDB" id="VectorBase:ASTE000456"/>
<dbReference type="Proteomes" id="UP000076408">
    <property type="component" value="Unassembled WGS sequence"/>
</dbReference>
<dbReference type="InterPro" id="IPR005312">
    <property type="entry name" value="DUF1759"/>
</dbReference>
<dbReference type="PROSITE" id="PS50175">
    <property type="entry name" value="ASP_PROT_RETROV"/>
    <property type="match status" value="1"/>
</dbReference>
<protein>
    <submittedName>
        <fullName evidence="2">Uncharacterized protein</fullName>
    </submittedName>
</protein>
<keyword evidence="3" id="KW-1185">Reference proteome</keyword>
<dbReference type="CDD" id="cd00303">
    <property type="entry name" value="retropepsin_like"/>
    <property type="match status" value="1"/>
</dbReference>
<dbReference type="AlphaFoldDB" id="A0A182YRT4"/>
<evidence type="ECO:0000313" key="3">
    <source>
        <dbReference type="Proteomes" id="UP000076408"/>
    </source>
</evidence>
<sequence>MDQIVEFLPDDLNNDFAEDEEFQQTYTIIASRLEASNEQPMIVIDTPVVSQPQLSIPTPKFDGQYEHWPKFKAMFTDIMKRSNVSDAVKLHHLNNALIGSAAGILNASIISSNNFTSAWEILESRYENPRVIIDKHISGLLHMKPVSRESAKNLRDLIEKCKSHVDGLKHMGKPVDGTSNLIINHILVSCLDIETRKLWERTLKAGESPELNATLEFLRKQCEVLEHCLPETTSSKSRVPATRVYTTTIAPPTYDCPICNEHHPIFKCPTFLGLSTMAKRGKITQLKRCHNCFGIGHMANQCYSKATCRMCRKKHHTLLHTDEIPSSNPSNTSKPSTSAGKQSSLPAVALNVNSDSMTTVLLSTVLLLITDQYGREHQARALLDSGAQSNFISGRLAQLLRLPSQSVNIPLSGIGGSIGANVRHKVRATIRSRCSSYSTSVEFLILSKPSIDLPRESFNIHNWSIPNHCTLADPSFNTASCIDIILGAEYFYNLLEAGRISLGAGYPTLQATKFGWVVSGNATVSITSSPTICAVATHSSLKQTIDDHAQEFPVAANRFKDFYVDDFVSGDSTSEAAQLLQNQMEHLCKKGGFPIRKWASNEPAVLSDIEEKDLAASPFSSTSNEGALATLGLVWDPSSDTLRFKINIPDASGPITKTKVLSCIARIYDPLGIVDPVKATAKQFMQRIWSLTNEKSQPIGWHNELPALMQKEWEQFQSQLDQLRNLEIPRVAVGKASSNLQLHLFCDASEKGYAACCYIRSEDMAGTITMQLFVSKSKVTPLKSRHSIARLELCAAHLSSQLYERVKKAINLTAPTVFWTDSMTVLHWLRASPTTWKPFVANRVAQIQQITEGCSWRHIPGVDNPADLASRGCLSVDLLNSSLWWQGPKWIYQPEASWPNTSPSANADAASTEQRTSIAAYTTAEVTHNRIFTLYSSFSKLRRMIAYWIQFMNRCAKRHSYQGKGLTTDDLKAAERALCRWAQQDVFKAELKMLRRHNPSCLNSRPITPLSDDPNDVAALTPAHFLIGSPLHQVPDIDASNLPENRLSHWRHVQQLMARFWDRWHTEYLQQLQSRTKWLNRSANQITPGTLVIIKEDNVPSTRWPLARVTECHPGKDGTVRVVTLRTSKGVQVIRPIVKLCVLPNLDRDG</sequence>
<dbReference type="VEuPathDB" id="VectorBase:ASTE008234"/>
<dbReference type="InterPro" id="IPR001995">
    <property type="entry name" value="Peptidase_A2_cat"/>
</dbReference>
<dbReference type="PANTHER" id="PTHR47331">
    <property type="entry name" value="PHD-TYPE DOMAIN-CONTAINING PROTEIN"/>
    <property type="match status" value="1"/>
</dbReference>
<dbReference type="InterPro" id="IPR040676">
    <property type="entry name" value="DUF5641"/>
</dbReference>
<proteinExistence type="predicted"/>
<dbReference type="EnsemblMetazoa" id="ASTEI11170-RA">
    <property type="protein sequence ID" value="ASTEI11170-PA"/>
    <property type="gene ID" value="ASTEI11170"/>
</dbReference>
<dbReference type="Pfam" id="PF18701">
    <property type="entry name" value="DUF5641"/>
    <property type="match status" value="1"/>
</dbReference>
<name>A0A182YRT4_ANOST</name>
<dbReference type="Gene3D" id="2.40.70.10">
    <property type="entry name" value="Acid Proteases"/>
    <property type="match status" value="1"/>
</dbReference>
<dbReference type="VEuPathDB" id="VectorBase:ASTEI20_035399"/>
<dbReference type="PANTHER" id="PTHR47331:SF4">
    <property type="entry name" value="PEPTIDASE S1 DOMAIN-CONTAINING PROTEIN"/>
    <property type="match status" value="1"/>
</dbReference>
<dbReference type="OMA" id="ELMESKW"/>
<dbReference type="InterPro" id="IPR021109">
    <property type="entry name" value="Peptidase_aspartic_dom_sf"/>
</dbReference>
<dbReference type="InterPro" id="IPR008042">
    <property type="entry name" value="Retrotrans_Pao"/>
</dbReference>
<evidence type="ECO:0000256" key="1">
    <source>
        <dbReference type="SAM" id="MobiDB-lite"/>
    </source>
</evidence>
<dbReference type="SUPFAM" id="SSF56672">
    <property type="entry name" value="DNA/RNA polymerases"/>
    <property type="match status" value="1"/>
</dbReference>
<dbReference type="GO" id="GO:0071897">
    <property type="term" value="P:DNA biosynthetic process"/>
    <property type="evidence" value="ECO:0007669"/>
    <property type="project" value="UniProtKB-ARBA"/>
</dbReference>
<dbReference type="STRING" id="30069.A0A182YRT4"/>
<reference evidence="2" key="2">
    <citation type="submission" date="2020-05" db="UniProtKB">
        <authorList>
            <consortium name="EnsemblMetazoa"/>
        </authorList>
    </citation>
    <scope>IDENTIFICATION</scope>
    <source>
        <strain evidence="2">Indian</strain>
    </source>
</reference>
<dbReference type="Pfam" id="PF05380">
    <property type="entry name" value="Peptidase_A17"/>
    <property type="match status" value="1"/>
</dbReference>
<dbReference type="VEuPathDB" id="VectorBase:ASTEI11170"/>
<organism evidence="2 3">
    <name type="scientific">Anopheles stephensi</name>
    <name type="common">Indo-Pakistan malaria mosquito</name>
    <dbReference type="NCBI Taxonomy" id="30069"/>
    <lineage>
        <taxon>Eukaryota</taxon>
        <taxon>Metazoa</taxon>
        <taxon>Ecdysozoa</taxon>
        <taxon>Arthropoda</taxon>
        <taxon>Hexapoda</taxon>
        <taxon>Insecta</taxon>
        <taxon>Pterygota</taxon>
        <taxon>Neoptera</taxon>
        <taxon>Endopterygota</taxon>
        <taxon>Diptera</taxon>
        <taxon>Nematocera</taxon>
        <taxon>Culicoidea</taxon>
        <taxon>Culicidae</taxon>
        <taxon>Anophelinae</taxon>
        <taxon>Anopheles</taxon>
    </lineage>
</organism>
<feature type="compositionally biased region" description="Low complexity" evidence="1">
    <location>
        <begin position="325"/>
        <end position="338"/>
    </location>
</feature>
<feature type="region of interest" description="Disordered" evidence="1">
    <location>
        <begin position="321"/>
        <end position="342"/>
    </location>
</feature>
<dbReference type="VEuPathDB" id="VectorBase:ASTEI20_039416"/>